<evidence type="ECO:0000256" key="1">
    <source>
        <dbReference type="SAM" id="SignalP"/>
    </source>
</evidence>
<proteinExistence type="predicted"/>
<evidence type="ECO:0000313" key="2">
    <source>
        <dbReference type="EMBL" id="MTH46586.1"/>
    </source>
</evidence>
<reference evidence="2 3" key="1">
    <citation type="submission" date="2019-11" db="EMBL/GenBank/DDBJ databases">
        <title>Escherichia alba sp. nov. isolated from the gut of plastic-eating superworms Zophobas atratus.</title>
        <authorList>
            <person name="Yang Y."/>
        </authorList>
    </citation>
    <scope>NUCLEOTIDE SEQUENCE [LARGE SCALE GENOMIC DNA]</scope>
    <source>
        <strain evidence="3">BIT-B35</strain>
    </source>
</reference>
<name>A0A6L6ILW8_9ENTR</name>
<dbReference type="RefSeq" id="WP_155108209.1">
    <property type="nucleotide sequence ID" value="NZ_WMJZ01000011.1"/>
</dbReference>
<feature type="chain" id="PRO_5026782301" evidence="1">
    <location>
        <begin position="27"/>
        <end position="107"/>
    </location>
</feature>
<dbReference type="EMBL" id="WMJZ01000011">
    <property type="protein sequence ID" value="MTH46586.1"/>
    <property type="molecule type" value="Genomic_DNA"/>
</dbReference>
<sequence>MNISISKFALSVGLCTSALWPIFVCAQQPVQSGVVHFMGQIIEDPCEVKLQYEQIAMSCPRNGRMQSNYFPLHQVAKASQQFQQISSVNMSYLNQDKTLAIMKIDYH</sequence>
<keyword evidence="1" id="KW-0732">Signal</keyword>
<gene>
    <name evidence="2" type="ORF">GJV78_10040</name>
</gene>
<dbReference type="Proteomes" id="UP000477739">
    <property type="component" value="Unassembled WGS sequence"/>
</dbReference>
<protein>
    <submittedName>
        <fullName evidence="2">Type 1 fimbrial protein</fullName>
    </submittedName>
</protein>
<feature type="signal peptide" evidence="1">
    <location>
        <begin position="1"/>
        <end position="26"/>
    </location>
</feature>
<keyword evidence="3" id="KW-1185">Reference proteome</keyword>
<accession>A0A6L6ILW8</accession>
<dbReference type="AlphaFoldDB" id="A0A6L6ILW8"/>
<organism evidence="2 3">
    <name type="scientific">Intestinirhabdus alba</name>
    <dbReference type="NCBI Taxonomy" id="2899544"/>
    <lineage>
        <taxon>Bacteria</taxon>
        <taxon>Pseudomonadati</taxon>
        <taxon>Pseudomonadota</taxon>
        <taxon>Gammaproteobacteria</taxon>
        <taxon>Enterobacterales</taxon>
        <taxon>Enterobacteriaceae</taxon>
        <taxon>Intestinirhabdus</taxon>
    </lineage>
</organism>
<comment type="caution">
    <text evidence="2">The sequence shown here is derived from an EMBL/GenBank/DDBJ whole genome shotgun (WGS) entry which is preliminary data.</text>
</comment>
<evidence type="ECO:0000313" key="3">
    <source>
        <dbReference type="Proteomes" id="UP000477739"/>
    </source>
</evidence>
<dbReference type="OrthoDB" id="6046808at2"/>